<dbReference type="GO" id="GO:0051666">
    <property type="term" value="P:actin cortical patch localization"/>
    <property type="evidence" value="ECO:0007669"/>
    <property type="project" value="TreeGrafter"/>
</dbReference>
<accession>A0A0L6UEK7</accession>
<feature type="compositionally biased region" description="Pro residues" evidence="1">
    <location>
        <begin position="131"/>
        <end position="140"/>
    </location>
</feature>
<dbReference type="Pfam" id="PF07792">
    <property type="entry name" value="Afi1"/>
    <property type="match status" value="1"/>
</dbReference>
<dbReference type="Proteomes" id="UP000037035">
    <property type="component" value="Unassembled WGS sequence"/>
</dbReference>
<dbReference type="InterPro" id="IPR052809">
    <property type="entry name" value="Actin_polarity_regulatory"/>
</dbReference>
<proteinExistence type="predicted"/>
<evidence type="ECO:0000256" key="1">
    <source>
        <dbReference type="SAM" id="MobiDB-lite"/>
    </source>
</evidence>
<protein>
    <recommendedName>
        <fullName evidence="2">Arf3-interacting protein 1 N-terminal domain-containing protein</fullName>
    </recommendedName>
</protein>
<evidence type="ECO:0000313" key="4">
    <source>
        <dbReference type="Proteomes" id="UP000037035"/>
    </source>
</evidence>
<feature type="region of interest" description="Disordered" evidence="1">
    <location>
        <begin position="1"/>
        <end position="56"/>
    </location>
</feature>
<keyword evidence="4" id="KW-1185">Reference proteome</keyword>
<name>A0A0L6UEK7_9BASI</name>
<evidence type="ECO:0000313" key="3">
    <source>
        <dbReference type="EMBL" id="KNZ46998.1"/>
    </source>
</evidence>
<dbReference type="PANTHER" id="PTHR28245:SF1">
    <property type="entry name" value="ARF3-INTERACTING PROTEIN 1"/>
    <property type="match status" value="1"/>
</dbReference>
<dbReference type="InterPro" id="IPR012860">
    <property type="entry name" value="Afi1_N"/>
</dbReference>
<feature type="domain" description="Arf3-interacting protein 1 N-terminal" evidence="2">
    <location>
        <begin position="65"/>
        <end position="182"/>
    </location>
</feature>
<organism evidence="3 4">
    <name type="scientific">Puccinia sorghi</name>
    <dbReference type="NCBI Taxonomy" id="27349"/>
    <lineage>
        <taxon>Eukaryota</taxon>
        <taxon>Fungi</taxon>
        <taxon>Dikarya</taxon>
        <taxon>Basidiomycota</taxon>
        <taxon>Pucciniomycotina</taxon>
        <taxon>Pucciniomycetes</taxon>
        <taxon>Pucciniales</taxon>
        <taxon>Pucciniaceae</taxon>
        <taxon>Puccinia</taxon>
    </lineage>
</organism>
<gene>
    <name evidence="3" type="ORF">VP01_675g1</name>
</gene>
<dbReference type="AlphaFoldDB" id="A0A0L6UEK7"/>
<evidence type="ECO:0000259" key="2">
    <source>
        <dbReference type="Pfam" id="PF07792"/>
    </source>
</evidence>
<feature type="region of interest" description="Disordered" evidence="1">
    <location>
        <begin position="124"/>
        <end position="161"/>
    </location>
</feature>
<dbReference type="GO" id="GO:0005886">
    <property type="term" value="C:plasma membrane"/>
    <property type="evidence" value="ECO:0007669"/>
    <property type="project" value="TreeGrafter"/>
</dbReference>
<dbReference type="PANTHER" id="PTHR28245">
    <property type="entry name" value="ARF3-INTERACTING PROTEIN 1"/>
    <property type="match status" value="1"/>
</dbReference>
<dbReference type="OrthoDB" id="66409at2759"/>
<comment type="caution">
    <text evidence="3">The sequence shown here is derived from an EMBL/GenBank/DDBJ whole genome shotgun (WGS) entry which is preliminary data.</text>
</comment>
<sequence>MKTTTTSSSTPHPSRNSPETKPITKRDSTDQQSPQENPSSPQNTNIHPDQQDPAAHYTSTPHAAYVLLAEFDIDTGSGLKHQYPSPTGTAEHILADLMLPDGAHDRNEDWTVFFLNQTPRLSVINNSNEPNQPPSTPTPHQPQHHLPSLDSNPSIHHSPPLKTDPKLLYVISLVRTKKDTSVRSQFCYSHSKTISSIPP</sequence>
<dbReference type="STRING" id="27349.A0A0L6UEK7"/>
<feature type="compositionally biased region" description="Low complexity" evidence="1">
    <location>
        <begin position="31"/>
        <end position="45"/>
    </location>
</feature>
<reference evidence="3 4" key="1">
    <citation type="submission" date="2015-08" db="EMBL/GenBank/DDBJ databases">
        <title>Next Generation Sequencing and Analysis of the Genome of Puccinia sorghi L Schw, the Causal Agent of Maize Common Rust.</title>
        <authorList>
            <person name="Rochi L."/>
            <person name="Burguener G."/>
            <person name="Darino M."/>
            <person name="Turjanski A."/>
            <person name="Kreff E."/>
            <person name="Dieguez M.J."/>
            <person name="Sacco F."/>
        </authorList>
    </citation>
    <scope>NUCLEOTIDE SEQUENCE [LARGE SCALE GENOMIC DNA]</scope>
    <source>
        <strain evidence="3 4">RO10H11247</strain>
    </source>
</reference>
<dbReference type="VEuPathDB" id="FungiDB:VP01_675g1"/>
<dbReference type="EMBL" id="LAVV01012117">
    <property type="protein sequence ID" value="KNZ46998.1"/>
    <property type="molecule type" value="Genomic_DNA"/>
</dbReference>
<feature type="compositionally biased region" description="Low complexity" evidence="1">
    <location>
        <begin position="1"/>
        <end position="10"/>
    </location>
</feature>